<comment type="caution">
    <text evidence="8">The sequence shown here is derived from an EMBL/GenBank/DDBJ whole genome shotgun (WGS) entry which is preliminary data.</text>
</comment>
<dbReference type="PANTHER" id="PTHR47338:SF11">
    <property type="entry name" value="ZN(II)2CYS6 TRANSCRIPTION FACTOR (EUROFUNG)"/>
    <property type="match status" value="1"/>
</dbReference>
<keyword evidence="3" id="KW-0805">Transcription regulation</keyword>
<evidence type="ECO:0000256" key="3">
    <source>
        <dbReference type="ARBA" id="ARBA00023015"/>
    </source>
</evidence>
<feature type="region of interest" description="Disordered" evidence="6">
    <location>
        <begin position="318"/>
        <end position="381"/>
    </location>
</feature>
<evidence type="ECO:0000256" key="4">
    <source>
        <dbReference type="ARBA" id="ARBA00023163"/>
    </source>
</evidence>
<dbReference type="PROSITE" id="PS00463">
    <property type="entry name" value="ZN2_CY6_FUNGAL_1"/>
    <property type="match status" value="1"/>
</dbReference>
<dbReference type="GO" id="GO:0003677">
    <property type="term" value="F:DNA binding"/>
    <property type="evidence" value="ECO:0007669"/>
    <property type="project" value="InterPro"/>
</dbReference>
<keyword evidence="2" id="KW-0479">Metal-binding</keyword>
<dbReference type="SMART" id="SM00066">
    <property type="entry name" value="GAL4"/>
    <property type="match status" value="1"/>
</dbReference>
<dbReference type="Pfam" id="PF04082">
    <property type="entry name" value="Fungal_trans"/>
    <property type="match status" value="1"/>
</dbReference>
<dbReference type="PROSITE" id="PS50048">
    <property type="entry name" value="ZN2_CY6_FUNGAL_2"/>
    <property type="match status" value="1"/>
</dbReference>
<protein>
    <submittedName>
        <fullName evidence="8">Transcription factor</fullName>
    </submittedName>
</protein>
<dbReference type="Pfam" id="PF00172">
    <property type="entry name" value="Zn_clus"/>
    <property type="match status" value="1"/>
</dbReference>
<dbReference type="InParanoid" id="N1JBS4"/>
<evidence type="ECO:0000313" key="9">
    <source>
        <dbReference type="Proteomes" id="UP000015441"/>
    </source>
</evidence>
<dbReference type="SMART" id="SM00906">
    <property type="entry name" value="Fungal_trans"/>
    <property type="match status" value="1"/>
</dbReference>
<dbReference type="InterPro" id="IPR007219">
    <property type="entry name" value="XnlR_reg_dom"/>
</dbReference>
<evidence type="ECO:0000256" key="2">
    <source>
        <dbReference type="ARBA" id="ARBA00022723"/>
    </source>
</evidence>
<dbReference type="STRING" id="546991.N1JBS4"/>
<dbReference type="GO" id="GO:0000981">
    <property type="term" value="F:DNA-binding transcription factor activity, RNA polymerase II-specific"/>
    <property type="evidence" value="ECO:0007669"/>
    <property type="project" value="InterPro"/>
</dbReference>
<comment type="subcellular location">
    <subcellularLocation>
        <location evidence="1">Nucleus</location>
    </subcellularLocation>
</comment>
<keyword evidence="5" id="KW-0539">Nucleus</keyword>
<accession>N1JBS4</accession>
<evidence type="ECO:0000256" key="6">
    <source>
        <dbReference type="SAM" id="MobiDB-lite"/>
    </source>
</evidence>
<keyword evidence="4" id="KW-0804">Transcription</keyword>
<dbReference type="EMBL" id="CAUH01004231">
    <property type="protein sequence ID" value="CCU79063.1"/>
    <property type="molecule type" value="Genomic_DNA"/>
</dbReference>
<dbReference type="OrthoDB" id="5426798at2759"/>
<feature type="domain" description="Zn(2)-C6 fungal-type" evidence="7">
    <location>
        <begin position="286"/>
        <end position="316"/>
    </location>
</feature>
<dbReference type="GO" id="GO:0008270">
    <property type="term" value="F:zinc ion binding"/>
    <property type="evidence" value="ECO:0007669"/>
    <property type="project" value="InterPro"/>
</dbReference>
<dbReference type="GO" id="GO:0005634">
    <property type="term" value="C:nucleus"/>
    <property type="evidence" value="ECO:0007669"/>
    <property type="project" value="UniProtKB-SubCell"/>
</dbReference>
<proteinExistence type="predicted"/>
<evidence type="ECO:0000313" key="8">
    <source>
        <dbReference type="EMBL" id="CCU79063.1"/>
    </source>
</evidence>
<dbReference type="InterPro" id="IPR036864">
    <property type="entry name" value="Zn2-C6_fun-type_DNA-bd_sf"/>
</dbReference>
<dbReference type="GO" id="GO:0006351">
    <property type="term" value="P:DNA-templated transcription"/>
    <property type="evidence" value="ECO:0007669"/>
    <property type="project" value="InterPro"/>
</dbReference>
<dbReference type="HOGENOM" id="CLU_008335_1_0_1"/>
<evidence type="ECO:0000259" key="7">
    <source>
        <dbReference type="PROSITE" id="PS50048"/>
    </source>
</evidence>
<dbReference type="eggNOG" id="ENOG502QU1D">
    <property type="taxonomic scope" value="Eukaryota"/>
</dbReference>
<sequence>MSVHRNTLFEVTSPKTNETCWSRQFCQQRESLPPLSSIFSHATHRPLPTHFGRPSPPSFRSPPEEVWLPAAPFEVVRFPHSPQHERRFSYDARTATLEKIDVTPPTISQKTMSPRYTAHSRLRESAFVPTMYPSAGYQSPLSNQPNHTEFRMRETTVPWNTLPDNFISTQNNSRLDLSTYAEPQSSSAILNYPPTPTILGDPATTTTSTPIVTETSMIGRDGLGPKIWTGTHFLPRFVRQADVPGEGICYFYDDGTHCKAVIDGEVVNAHWGVTKAGKPRKRLAIACITCREKKIKCDPDYPRCLQCQKFGRVCRFKNAPRGGHSTPNTPPTESEEIHIRHESPQGDDSSNDKEKSSTVVSPCQHQRHVTPDSGPYRFKRRRINPYDSTLTSLRTSPITSLSEATPLTTTPTDTLTLDSRLFQQLQMNPYNSRPDIMRDWIPLFFRCVPETAHSMFIQESFEKWAFSKNEKSLDEHTTLYAMLCLASVFVPKTEQKPLGEFYASVARLGCENRPFSLHLVQSRLFLALYYFAHNQLEMAWEFCGSAMRVASGLKLNLEIEQSDDSCLQNFPFGLNRAGYSECRRRTFWSTYLMDKFNGFCSGYLGVFKSEDVFLRLPCDTNSFNSQSDARAPFFDSTAPSIPNADSSVGSMAYLINIATVWSDVLAQIYRFSQRSVPSSPATFIKFYEDATYRMRAWNASLPDHYKLSTENLELASSKGELGILVLAHSVYQSAGMKLNRYIPHSILSKAQIAHHVAVATEHAEEYLHLMNKLETVRRLVQKRENLDHLPPRFTSPFAGYCIVTAIDILAAKVPLKKIEERLVLFQGSQAVLSDICRFWQSSSAQKLSVQQRVRELVQLSQGEASSNSECFSLGGPIDKLLSRKGDCLYL</sequence>
<dbReference type="PANTHER" id="PTHR47338">
    <property type="entry name" value="ZN(II)2CYS6 TRANSCRIPTION FACTOR (EUROFUNG)-RELATED"/>
    <property type="match status" value="1"/>
</dbReference>
<dbReference type="InterPro" id="IPR001138">
    <property type="entry name" value="Zn2Cys6_DnaBD"/>
</dbReference>
<organism evidence="8 9">
    <name type="scientific">Blumeria graminis f. sp. hordei (strain DH14)</name>
    <name type="common">Barley powdery mildew</name>
    <name type="synonym">Oidium monilioides f. sp. hordei</name>
    <dbReference type="NCBI Taxonomy" id="546991"/>
    <lineage>
        <taxon>Eukaryota</taxon>
        <taxon>Fungi</taxon>
        <taxon>Dikarya</taxon>
        <taxon>Ascomycota</taxon>
        <taxon>Pezizomycotina</taxon>
        <taxon>Leotiomycetes</taxon>
        <taxon>Erysiphales</taxon>
        <taxon>Erysiphaceae</taxon>
        <taxon>Blumeria</taxon>
        <taxon>Blumeria hordei</taxon>
    </lineage>
</organism>
<dbReference type="Proteomes" id="UP000015441">
    <property type="component" value="Unassembled WGS sequence"/>
</dbReference>
<feature type="compositionally biased region" description="Basic and acidic residues" evidence="6">
    <location>
        <begin position="335"/>
        <end position="356"/>
    </location>
</feature>
<dbReference type="CDD" id="cd00067">
    <property type="entry name" value="GAL4"/>
    <property type="match status" value="1"/>
</dbReference>
<dbReference type="AlphaFoldDB" id="N1JBS4"/>
<dbReference type="CDD" id="cd12148">
    <property type="entry name" value="fungal_TF_MHR"/>
    <property type="match status" value="1"/>
</dbReference>
<dbReference type="InterPro" id="IPR050815">
    <property type="entry name" value="TF_fung"/>
</dbReference>
<gene>
    <name evidence="8" type="ORF">BGHDH14_bgh06583</name>
</gene>
<name>N1JBS4_BLUG1</name>
<dbReference type="SUPFAM" id="SSF57701">
    <property type="entry name" value="Zn2/Cys6 DNA-binding domain"/>
    <property type="match status" value="1"/>
</dbReference>
<keyword evidence="9" id="KW-1185">Reference proteome</keyword>
<dbReference type="Gene3D" id="4.10.240.10">
    <property type="entry name" value="Zn(2)-C6 fungal-type DNA-binding domain"/>
    <property type="match status" value="1"/>
</dbReference>
<reference evidence="8 9" key="1">
    <citation type="journal article" date="2010" name="Science">
        <title>Genome expansion and gene loss in powdery mildew fungi reveal tradeoffs in extreme parasitism.</title>
        <authorList>
            <person name="Spanu P.D."/>
            <person name="Abbott J.C."/>
            <person name="Amselem J."/>
            <person name="Burgis T.A."/>
            <person name="Soanes D.M."/>
            <person name="Stueber K."/>
            <person name="Ver Loren van Themaat E."/>
            <person name="Brown J.K.M."/>
            <person name="Butcher S.A."/>
            <person name="Gurr S.J."/>
            <person name="Lebrun M.-H."/>
            <person name="Ridout C.J."/>
            <person name="Schulze-Lefert P."/>
            <person name="Talbot N.J."/>
            <person name="Ahmadinejad N."/>
            <person name="Ametz C."/>
            <person name="Barton G.R."/>
            <person name="Benjdia M."/>
            <person name="Bidzinski P."/>
            <person name="Bindschedler L.V."/>
            <person name="Both M."/>
            <person name="Brewer M.T."/>
            <person name="Cadle-Davidson L."/>
            <person name="Cadle-Davidson M.M."/>
            <person name="Collemare J."/>
            <person name="Cramer R."/>
            <person name="Frenkel O."/>
            <person name="Godfrey D."/>
            <person name="Harriman J."/>
            <person name="Hoede C."/>
            <person name="King B.C."/>
            <person name="Klages S."/>
            <person name="Kleemann J."/>
            <person name="Knoll D."/>
            <person name="Koti P.S."/>
            <person name="Kreplak J."/>
            <person name="Lopez-Ruiz F.J."/>
            <person name="Lu X."/>
            <person name="Maekawa T."/>
            <person name="Mahanil S."/>
            <person name="Micali C."/>
            <person name="Milgroom M.G."/>
            <person name="Montana G."/>
            <person name="Noir S."/>
            <person name="O'Connell R.J."/>
            <person name="Oberhaensli S."/>
            <person name="Parlange F."/>
            <person name="Pedersen C."/>
            <person name="Quesneville H."/>
            <person name="Reinhardt R."/>
            <person name="Rott M."/>
            <person name="Sacristan S."/>
            <person name="Schmidt S.M."/>
            <person name="Schoen M."/>
            <person name="Skamnioti P."/>
            <person name="Sommer H."/>
            <person name="Stephens A."/>
            <person name="Takahara H."/>
            <person name="Thordal-Christensen H."/>
            <person name="Vigouroux M."/>
            <person name="Wessling R."/>
            <person name="Wicker T."/>
            <person name="Panstruga R."/>
        </authorList>
    </citation>
    <scope>NUCLEOTIDE SEQUENCE [LARGE SCALE GENOMIC DNA]</scope>
    <source>
        <strain evidence="8">DH14</strain>
    </source>
</reference>
<evidence type="ECO:0000256" key="1">
    <source>
        <dbReference type="ARBA" id="ARBA00004123"/>
    </source>
</evidence>
<evidence type="ECO:0000256" key="5">
    <source>
        <dbReference type="ARBA" id="ARBA00023242"/>
    </source>
</evidence>